<dbReference type="RefSeq" id="WP_090238642.1">
    <property type="nucleotide sequence ID" value="NZ_FNHW01000005.1"/>
</dbReference>
<proteinExistence type="predicted"/>
<sequence length="100" mass="11629">MIIETDKYYIPHKQRNIVLPIAWREEFEIEVSDKVLVCLKEMEIIISSKLVIETDNLTFTKVSKKGIVTIPKMLDLKLDSKLHQLLVDTDNQCFLISPVK</sequence>
<dbReference type="AlphaFoldDB" id="A0A1H0BN12"/>
<dbReference type="Proteomes" id="UP000199544">
    <property type="component" value="Unassembled WGS sequence"/>
</dbReference>
<evidence type="ECO:0000313" key="2">
    <source>
        <dbReference type="Proteomes" id="UP000199544"/>
    </source>
</evidence>
<dbReference type="OrthoDB" id="2968588at2"/>
<protein>
    <recommendedName>
        <fullName evidence="3">SpoVT-AbrB domain-containing protein</fullName>
    </recommendedName>
</protein>
<dbReference type="EMBL" id="FNHW01000005">
    <property type="protein sequence ID" value="SDN46962.1"/>
    <property type="molecule type" value="Genomic_DNA"/>
</dbReference>
<gene>
    <name evidence="1" type="ORF">SAMN04488137_4573</name>
</gene>
<organism evidence="1 2">
    <name type="scientific">Fictibacillus solisalsi</name>
    <dbReference type="NCBI Taxonomy" id="459525"/>
    <lineage>
        <taxon>Bacteria</taxon>
        <taxon>Bacillati</taxon>
        <taxon>Bacillota</taxon>
        <taxon>Bacilli</taxon>
        <taxon>Bacillales</taxon>
        <taxon>Fictibacillaceae</taxon>
        <taxon>Fictibacillus</taxon>
    </lineage>
</organism>
<name>A0A1H0BN12_9BACL</name>
<reference evidence="2" key="1">
    <citation type="submission" date="2016-10" db="EMBL/GenBank/DDBJ databases">
        <authorList>
            <person name="Varghese N."/>
            <person name="Submissions S."/>
        </authorList>
    </citation>
    <scope>NUCLEOTIDE SEQUENCE [LARGE SCALE GENOMIC DNA]</scope>
    <source>
        <strain evidence="2">CGMCC 1.6854</strain>
    </source>
</reference>
<evidence type="ECO:0008006" key="3">
    <source>
        <dbReference type="Google" id="ProtNLM"/>
    </source>
</evidence>
<keyword evidence="2" id="KW-1185">Reference proteome</keyword>
<accession>A0A1H0BN12</accession>
<evidence type="ECO:0000313" key="1">
    <source>
        <dbReference type="EMBL" id="SDN46962.1"/>
    </source>
</evidence>